<dbReference type="InterPro" id="IPR037883">
    <property type="entry name" value="Knr4/Smi1-like_sf"/>
</dbReference>
<accession>A0ABU5F9Y6</accession>
<dbReference type="SUPFAM" id="SSF160631">
    <property type="entry name" value="SMI1/KNR4-like"/>
    <property type="match status" value="1"/>
</dbReference>
<name>A0ABU5F9Y6_9BACT</name>
<dbReference type="EMBL" id="JAXBLV010000244">
    <property type="protein sequence ID" value="MDY3563567.1"/>
    <property type="molecule type" value="Genomic_DNA"/>
</dbReference>
<dbReference type="Pfam" id="PF09346">
    <property type="entry name" value="SMI1_KNR4"/>
    <property type="match status" value="1"/>
</dbReference>
<dbReference type="RefSeq" id="WP_320689744.1">
    <property type="nucleotide sequence ID" value="NZ_JAXBLV010000244.1"/>
</dbReference>
<protein>
    <submittedName>
        <fullName evidence="2">SMI1/KNR4 family protein</fullName>
    </submittedName>
</protein>
<keyword evidence="3" id="KW-1185">Reference proteome</keyword>
<sequence length="159" mass="17734">MTEADLARIEASLGAPLPAHYRNFLRDHAAELRAVKARCPDAIELYLEADEIVQRNAEVRDGSLYVQFGDDSDPWPTDFILVGGFPESGNHILVNLESPRERVWRYEHAGGSIVLPAEFASWAEYLELVPQRVEWRDLYDRARGKGPGTEPGAAPDGCT</sequence>
<dbReference type="InterPro" id="IPR018958">
    <property type="entry name" value="Knr4/Smi1-like_dom"/>
</dbReference>
<reference evidence="3" key="1">
    <citation type="journal article" date="2023" name="Mar. Drugs">
        <title>Gemmata algarum, a Novel Planctomycete Isolated from an Algal Mat, Displays Antimicrobial Activity.</title>
        <authorList>
            <person name="Kumar G."/>
            <person name="Kallscheuer N."/>
            <person name="Kashif M."/>
            <person name="Ahamad S."/>
            <person name="Jagadeeshwari U."/>
            <person name="Pannikurungottu S."/>
            <person name="Haufschild T."/>
            <person name="Kabuu M."/>
            <person name="Sasikala C."/>
            <person name="Jogler C."/>
            <person name="Ramana C."/>
        </authorList>
    </citation>
    <scope>NUCLEOTIDE SEQUENCE [LARGE SCALE GENOMIC DNA]</scope>
    <source>
        <strain evidence="3">JC673</strain>
    </source>
</reference>
<gene>
    <name evidence="2" type="ORF">R5W23_005181</name>
</gene>
<comment type="caution">
    <text evidence="2">The sequence shown here is derived from an EMBL/GenBank/DDBJ whole genome shotgun (WGS) entry which is preliminary data.</text>
</comment>
<dbReference type="Gene3D" id="3.40.1580.10">
    <property type="entry name" value="SMI1/KNR4-like"/>
    <property type="match status" value="1"/>
</dbReference>
<feature type="domain" description="Knr4/Smi1-like" evidence="1">
    <location>
        <begin position="2"/>
        <end position="125"/>
    </location>
</feature>
<evidence type="ECO:0000259" key="1">
    <source>
        <dbReference type="Pfam" id="PF09346"/>
    </source>
</evidence>
<organism evidence="2 3">
    <name type="scientific">Gemmata algarum</name>
    <dbReference type="NCBI Taxonomy" id="2975278"/>
    <lineage>
        <taxon>Bacteria</taxon>
        <taxon>Pseudomonadati</taxon>
        <taxon>Planctomycetota</taxon>
        <taxon>Planctomycetia</taxon>
        <taxon>Gemmatales</taxon>
        <taxon>Gemmataceae</taxon>
        <taxon>Gemmata</taxon>
    </lineage>
</organism>
<dbReference type="Proteomes" id="UP001272242">
    <property type="component" value="Unassembled WGS sequence"/>
</dbReference>
<proteinExistence type="predicted"/>
<evidence type="ECO:0000313" key="2">
    <source>
        <dbReference type="EMBL" id="MDY3563567.1"/>
    </source>
</evidence>
<evidence type="ECO:0000313" key="3">
    <source>
        <dbReference type="Proteomes" id="UP001272242"/>
    </source>
</evidence>